<protein>
    <submittedName>
        <fullName evidence="1">DUF4127 family protein</fullName>
    </submittedName>
</protein>
<dbReference type="EMBL" id="JBHUEH010000023">
    <property type="protein sequence ID" value="MFD1887214.1"/>
    <property type="molecule type" value="Genomic_DNA"/>
</dbReference>
<reference evidence="2" key="1">
    <citation type="journal article" date="2019" name="Int. J. Syst. Evol. Microbiol.">
        <title>The Global Catalogue of Microorganisms (GCM) 10K type strain sequencing project: providing services to taxonomists for standard genome sequencing and annotation.</title>
        <authorList>
            <consortium name="The Broad Institute Genomics Platform"/>
            <consortium name="The Broad Institute Genome Sequencing Center for Infectious Disease"/>
            <person name="Wu L."/>
            <person name="Ma J."/>
        </authorList>
    </citation>
    <scope>NUCLEOTIDE SEQUENCE [LARGE SCALE GENOMIC DNA]</scope>
    <source>
        <strain evidence="2">CCUG 54950</strain>
    </source>
</reference>
<accession>A0ABW4RMD2</accession>
<keyword evidence="2" id="KW-1185">Reference proteome</keyword>
<evidence type="ECO:0000313" key="1">
    <source>
        <dbReference type="EMBL" id="MFD1887214.1"/>
    </source>
</evidence>
<organism evidence="1 2">
    <name type="scientific">Paenibacillus wenxiniae</name>
    <dbReference type="NCBI Taxonomy" id="1636843"/>
    <lineage>
        <taxon>Bacteria</taxon>
        <taxon>Bacillati</taxon>
        <taxon>Bacillota</taxon>
        <taxon>Bacilli</taxon>
        <taxon>Bacillales</taxon>
        <taxon>Paenibacillaceae</taxon>
        <taxon>Paenibacillus</taxon>
    </lineage>
</organism>
<dbReference type="Pfam" id="PF13552">
    <property type="entry name" value="DUF4127"/>
    <property type="match status" value="1"/>
</dbReference>
<proteinExistence type="predicted"/>
<evidence type="ECO:0000313" key="2">
    <source>
        <dbReference type="Proteomes" id="UP001597233"/>
    </source>
</evidence>
<comment type="caution">
    <text evidence="1">The sequence shown here is derived from an EMBL/GenBank/DDBJ whole genome shotgun (WGS) entry which is preliminary data.</text>
</comment>
<dbReference type="Proteomes" id="UP001597233">
    <property type="component" value="Unassembled WGS sequence"/>
</dbReference>
<sequence length="545" mass="61629">MSIRNTTEHAAKIVIMPLDERPCNYHFPYRLVRTTDVEPVRPPLEWMGQKKQPADTDRLWTWTDMESQGAAGAVLSLDTLLYGGIVPSRLHELSTATIAGRLSRLRELKANHPELIIYAFQLIMRCPQYSSSDEEPDYYADWGREIFRKGYLEHLAEHQELTPAEQSELDDINSRLPQEVLDDYLGRRAVNREANRLALEYVADGTIDFLIFPQDDSAPYGYTARDQQRVRAGIRERQLGTKVYMYPGADEVGCTLIARMLNTLHDYTPRVYPRFGSVRGPQIVPAYEDRPLLETLKYQIIAAGGMMVSSQHEADIVLLLNTPGERMGEAVNQGTPSPNYDTERGIVELVQYATYLLRQQQAGAYAKQGIEKETEPDQHNNPSFTVKQHHPVVALADIAYANGGDLELLDLLRQAGILYQLGGYAGWNTSSNTLGTVIAQSMLFAQYGHSQRQMNFLALRYVEDFGYDSIVRKALSNGPIQELGLDKFNLDGPRGRVSAMVQEGLEQFIAQYLTQEGYTIDILDCYMPWNRMFEVGLSVKARQEG</sequence>
<gene>
    <name evidence="1" type="ORF">ACFSC9_17105</name>
</gene>
<dbReference type="RefSeq" id="WP_347325293.1">
    <property type="nucleotide sequence ID" value="NZ_JBCGUH010000005.1"/>
</dbReference>
<dbReference type="InterPro" id="IPR025394">
    <property type="entry name" value="DUF4127"/>
</dbReference>
<name>A0ABW4RMD2_9BACL</name>